<keyword evidence="6" id="KW-1185">Reference proteome</keyword>
<dbReference type="InterPro" id="IPR027278">
    <property type="entry name" value="ACCD_DCysDesulf"/>
</dbReference>
<accession>A0ABZ3F6R9</accession>
<protein>
    <submittedName>
        <fullName evidence="5">Pyridoxal-phosphate dependent enzyme</fullName>
    </submittedName>
</protein>
<evidence type="ECO:0000256" key="2">
    <source>
        <dbReference type="ARBA" id="ARBA00008639"/>
    </source>
</evidence>
<dbReference type="Proteomes" id="UP001434737">
    <property type="component" value="Chromosome"/>
</dbReference>
<feature type="domain" description="Tryptophan synthase beta chain-like PALP" evidence="4">
    <location>
        <begin position="17"/>
        <end position="202"/>
    </location>
</feature>
<evidence type="ECO:0000256" key="3">
    <source>
        <dbReference type="ARBA" id="ARBA00022898"/>
    </source>
</evidence>
<dbReference type="PANTHER" id="PTHR43780">
    <property type="entry name" value="1-AMINOCYCLOPROPANE-1-CARBOXYLATE DEAMINASE-RELATED"/>
    <property type="match status" value="1"/>
</dbReference>
<dbReference type="PANTHER" id="PTHR43780:SF2">
    <property type="entry name" value="1-AMINOCYCLOPROPANE-1-CARBOXYLATE DEAMINASE-RELATED"/>
    <property type="match status" value="1"/>
</dbReference>
<dbReference type="Pfam" id="PF00291">
    <property type="entry name" value="PALP"/>
    <property type="match status" value="1"/>
</dbReference>
<dbReference type="PIRSF" id="PIRSF006278">
    <property type="entry name" value="ACCD_DCysDesulf"/>
    <property type="match status" value="1"/>
</dbReference>
<organism evidence="5 6">
    <name type="scientific">Helicobacter mastomyrinus</name>
    <dbReference type="NCBI Taxonomy" id="287948"/>
    <lineage>
        <taxon>Bacteria</taxon>
        <taxon>Pseudomonadati</taxon>
        <taxon>Campylobacterota</taxon>
        <taxon>Epsilonproteobacteria</taxon>
        <taxon>Campylobacterales</taxon>
        <taxon>Helicobacteraceae</taxon>
        <taxon>Helicobacter</taxon>
    </lineage>
</organism>
<keyword evidence="3" id="KW-0663">Pyridoxal phosphate</keyword>
<dbReference type="Gene3D" id="3.40.50.1100">
    <property type="match status" value="2"/>
</dbReference>
<reference evidence="5 6" key="1">
    <citation type="submission" date="2024-02" db="EMBL/GenBank/DDBJ databases">
        <title>Genome and pathogenicity analysis of Helicobacter mastomyrinus isolated from mice.</title>
        <authorList>
            <person name="Zhu L."/>
        </authorList>
    </citation>
    <scope>NUCLEOTIDE SEQUENCE [LARGE SCALE GENOMIC DNA]</scope>
    <source>
        <strain evidence="5 6">Hm-17</strain>
    </source>
</reference>
<sequence>MLDFSLSFVEKRTLFERDFWIKRDDVIHPYCNGNKARKFAALLDESRYPVWLSYGGNQSNAMSALAYLAHFKGVRFKYVMPQMSSLAHRQEMDNLAYALKWGMEVYVLPTGTSVGDLESYALSLVDSQTLFIPQGGSVEYALSGMSALALELKQSIGGNPLLFYASGSGVGVIALQKALDSIFPQTSLVAICCAGSKNELRQRAYSHNVGHLQILQSPFAFAKPKREIWEMREYLSQNDVRCDLIYDSPAFCVIKAHLEQFSQRQLVFIHSGGLVGDISQVKRYESLLHR</sequence>
<dbReference type="InterPro" id="IPR036052">
    <property type="entry name" value="TrpB-like_PALP_sf"/>
</dbReference>
<evidence type="ECO:0000313" key="5">
    <source>
        <dbReference type="EMBL" id="XAM17898.1"/>
    </source>
</evidence>
<evidence type="ECO:0000313" key="6">
    <source>
        <dbReference type="Proteomes" id="UP001434737"/>
    </source>
</evidence>
<dbReference type="EMBL" id="CP145316">
    <property type="protein sequence ID" value="XAM17898.1"/>
    <property type="molecule type" value="Genomic_DNA"/>
</dbReference>
<dbReference type="InterPro" id="IPR001926">
    <property type="entry name" value="TrpB-like_PALP"/>
</dbReference>
<dbReference type="RefSeq" id="WP_343353429.1">
    <property type="nucleotide sequence ID" value="NZ_CP145316.1"/>
</dbReference>
<proteinExistence type="inferred from homology"/>
<evidence type="ECO:0000256" key="1">
    <source>
        <dbReference type="ARBA" id="ARBA00001933"/>
    </source>
</evidence>
<evidence type="ECO:0000259" key="4">
    <source>
        <dbReference type="Pfam" id="PF00291"/>
    </source>
</evidence>
<comment type="similarity">
    <text evidence="2">Belongs to the ACC deaminase/D-cysteine desulfhydrase family.</text>
</comment>
<gene>
    <name evidence="5" type="ORF">V3I05_09435</name>
</gene>
<dbReference type="SUPFAM" id="SSF53686">
    <property type="entry name" value="Tryptophan synthase beta subunit-like PLP-dependent enzymes"/>
    <property type="match status" value="1"/>
</dbReference>
<comment type="cofactor">
    <cofactor evidence="1">
        <name>pyridoxal 5'-phosphate</name>
        <dbReference type="ChEBI" id="CHEBI:597326"/>
    </cofactor>
</comment>
<name>A0ABZ3F6R9_9HELI</name>